<gene>
    <name evidence="2" type="ORF">GCM10010862_27240</name>
</gene>
<evidence type="ECO:0000313" key="3">
    <source>
        <dbReference type="Proteomes" id="UP001156691"/>
    </source>
</evidence>
<protein>
    <recommendedName>
        <fullName evidence="1">SnoaL-like domain-containing protein</fullName>
    </recommendedName>
</protein>
<dbReference type="Proteomes" id="UP001156691">
    <property type="component" value="Unassembled WGS sequence"/>
</dbReference>
<proteinExistence type="predicted"/>
<sequence length="131" mass="14867">MSTEEAEIRALIERWAKAVHACDMDSVLADHTDDIVMFDVPPPNEVRGMAAYRETWPPFFEYQKQGAVFEIVSLEVTAGSDVAFAHALLRCGTDEEFRNDPDNRLRLTVGLRKLNGRWAVAHEHHSFPLKS</sequence>
<organism evidence="2 3">
    <name type="scientific">Devosia nitrariae</name>
    <dbReference type="NCBI Taxonomy" id="2071872"/>
    <lineage>
        <taxon>Bacteria</taxon>
        <taxon>Pseudomonadati</taxon>
        <taxon>Pseudomonadota</taxon>
        <taxon>Alphaproteobacteria</taxon>
        <taxon>Hyphomicrobiales</taxon>
        <taxon>Devosiaceae</taxon>
        <taxon>Devosia</taxon>
    </lineage>
</organism>
<dbReference type="EMBL" id="BSNS01000011">
    <property type="protein sequence ID" value="GLQ55465.1"/>
    <property type="molecule type" value="Genomic_DNA"/>
</dbReference>
<keyword evidence="3" id="KW-1185">Reference proteome</keyword>
<evidence type="ECO:0000313" key="2">
    <source>
        <dbReference type="EMBL" id="GLQ55465.1"/>
    </source>
</evidence>
<dbReference type="InterPro" id="IPR032710">
    <property type="entry name" value="NTF2-like_dom_sf"/>
</dbReference>
<comment type="caution">
    <text evidence="2">The sequence shown here is derived from an EMBL/GenBank/DDBJ whole genome shotgun (WGS) entry which is preliminary data.</text>
</comment>
<dbReference type="Gene3D" id="3.10.450.50">
    <property type="match status" value="1"/>
</dbReference>
<dbReference type="InterPro" id="IPR037401">
    <property type="entry name" value="SnoaL-like"/>
</dbReference>
<feature type="domain" description="SnoaL-like" evidence="1">
    <location>
        <begin position="8"/>
        <end position="129"/>
    </location>
</feature>
<name>A0ABQ5W782_9HYPH</name>
<accession>A0ABQ5W782</accession>
<dbReference type="Pfam" id="PF13474">
    <property type="entry name" value="SnoaL_3"/>
    <property type="match status" value="1"/>
</dbReference>
<reference evidence="3" key="1">
    <citation type="journal article" date="2019" name="Int. J. Syst. Evol. Microbiol.">
        <title>The Global Catalogue of Microorganisms (GCM) 10K type strain sequencing project: providing services to taxonomists for standard genome sequencing and annotation.</title>
        <authorList>
            <consortium name="The Broad Institute Genomics Platform"/>
            <consortium name="The Broad Institute Genome Sequencing Center for Infectious Disease"/>
            <person name="Wu L."/>
            <person name="Ma J."/>
        </authorList>
    </citation>
    <scope>NUCLEOTIDE SEQUENCE [LARGE SCALE GENOMIC DNA]</scope>
    <source>
        <strain evidence="3">NBRC 112416</strain>
    </source>
</reference>
<dbReference type="InterPro" id="IPR011944">
    <property type="entry name" value="Steroid_delta5-4_isomerase"/>
</dbReference>
<dbReference type="RefSeq" id="WP_284340867.1">
    <property type="nucleotide sequence ID" value="NZ_BSNS01000011.1"/>
</dbReference>
<dbReference type="SUPFAM" id="SSF54427">
    <property type="entry name" value="NTF2-like"/>
    <property type="match status" value="1"/>
</dbReference>
<evidence type="ECO:0000259" key="1">
    <source>
        <dbReference type="Pfam" id="PF13474"/>
    </source>
</evidence>
<dbReference type="NCBIfam" id="TIGR02246">
    <property type="entry name" value="SgcJ/EcaC family oxidoreductase"/>
    <property type="match status" value="1"/>
</dbReference>